<proteinExistence type="predicted"/>
<dbReference type="SMART" id="SM00349">
    <property type="entry name" value="KRAB"/>
    <property type="match status" value="1"/>
</dbReference>
<accession>A0A9L0RXQ0</accession>
<reference evidence="2" key="2">
    <citation type="submission" date="2025-08" db="UniProtKB">
        <authorList>
            <consortium name="Ensembl"/>
        </authorList>
    </citation>
    <scope>IDENTIFICATION</scope>
    <source>
        <strain evidence="2">Thoroughbred</strain>
    </source>
</reference>
<reference evidence="2" key="3">
    <citation type="submission" date="2025-09" db="UniProtKB">
        <authorList>
            <consortium name="Ensembl"/>
        </authorList>
    </citation>
    <scope>IDENTIFICATION</scope>
    <source>
        <strain evidence="2">Thoroughbred</strain>
    </source>
</reference>
<sequence length="136" mass="15318">MAAMPLEAWHQEVVTFKDVAVYFTRTEWAGLSPAQRVLYREVMLTNYGNLTSLGSPVCRLALISLLEGGDLPWLLEAQGDPPVKRTTDVSKVSTMCQELFKTPRIQQERKPSPRSHGAYVLVVKEQGQLVCKEKEK</sequence>
<keyword evidence="3" id="KW-1185">Reference proteome</keyword>
<dbReference type="AlphaFoldDB" id="A0A9L0RXQ0"/>
<dbReference type="Gene3D" id="6.10.140.140">
    <property type="match status" value="1"/>
</dbReference>
<dbReference type="PROSITE" id="PS50805">
    <property type="entry name" value="KRAB"/>
    <property type="match status" value="1"/>
</dbReference>
<reference evidence="2 3" key="1">
    <citation type="journal article" date="2009" name="Science">
        <title>Genome sequence, comparative analysis, and population genetics of the domestic horse.</title>
        <authorList>
            <consortium name="Broad Institute Genome Sequencing Platform"/>
            <consortium name="Broad Institute Whole Genome Assembly Team"/>
            <person name="Wade C.M."/>
            <person name="Giulotto E."/>
            <person name="Sigurdsson S."/>
            <person name="Zoli M."/>
            <person name="Gnerre S."/>
            <person name="Imsland F."/>
            <person name="Lear T.L."/>
            <person name="Adelson D.L."/>
            <person name="Bailey E."/>
            <person name="Bellone R.R."/>
            <person name="Bloecker H."/>
            <person name="Distl O."/>
            <person name="Edgar R.C."/>
            <person name="Garber M."/>
            <person name="Leeb T."/>
            <person name="Mauceli E."/>
            <person name="MacLeod J.N."/>
            <person name="Penedo M.C.T."/>
            <person name="Raison J.M."/>
            <person name="Sharpe T."/>
            <person name="Vogel J."/>
            <person name="Andersson L."/>
            <person name="Antczak D.F."/>
            <person name="Biagi T."/>
            <person name="Binns M.M."/>
            <person name="Chowdhary B.P."/>
            <person name="Coleman S.J."/>
            <person name="Della Valle G."/>
            <person name="Fryc S."/>
            <person name="Guerin G."/>
            <person name="Hasegawa T."/>
            <person name="Hill E.W."/>
            <person name="Jurka J."/>
            <person name="Kiialainen A."/>
            <person name="Lindgren G."/>
            <person name="Liu J."/>
            <person name="Magnani E."/>
            <person name="Mickelson J.R."/>
            <person name="Murray J."/>
            <person name="Nergadze S.G."/>
            <person name="Onofrio R."/>
            <person name="Pedroni S."/>
            <person name="Piras M.F."/>
            <person name="Raudsepp T."/>
            <person name="Rocchi M."/>
            <person name="Roeed K.H."/>
            <person name="Ryder O.A."/>
            <person name="Searle S."/>
            <person name="Skow L."/>
            <person name="Swinburne J.E."/>
            <person name="Syvaenen A.C."/>
            <person name="Tozaki T."/>
            <person name="Valberg S.J."/>
            <person name="Vaudin M."/>
            <person name="White J.R."/>
            <person name="Zody M.C."/>
            <person name="Lander E.S."/>
            <person name="Lindblad-Toh K."/>
        </authorList>
    </citation>
    <scope>NUCLEOTIDE SEQUENCE [LARGE SCALE GENOMIC DNA]</scope>
    <source>
        <strain evidence="2 3">Thoroughbred</strain>
    </source>
</reference>
<evidence type="ECO:0000313" key="2">
    <source>
        <dbReference type="Ensembl" id="ENSECAP00000067371.1"/>
    </source>
</evidence>
<dbReference type="GeneTree" id="ENSGT00940000163278"/>
<dbReference type="InterPro" id="IPR036051">
    <property type="entry name" value="KRAB_dom_sf"/>
</dbReference>
<evidence type="ECO:0000259" key="1">
    <source>
        <dbReference type="PROSITE" id="PS50805"/>
    </source>
</evidence>
<dbReference type="InterPro" id="IPR001909">
    <property type="entry name" value="KRAB"/>
</dbReference>
<name>A0A9L0RXQ0_HORSE</name>
<dbReference type="SUPFAM" id="SSF109640">
    <property type="entry name" value="KRAB domain (Kruppel-associated box)"/>
    <property type="match status" value="1"/>
</dbReference>
<dbReference type="Ensembl" id="ENSECAT00000141191.1">
    <property type="protein sequence ID" value="ENSECAP00000067371.1"/>
    <property type="gene ID" value="ENSECAG00000050658.1"/>
</dbReference>
<protein>
    <recommendedName>
        <fullName evidence="1">KRAB domain-containing protein</fullName>
    </recommendedName>
</protein>
<dbReference type="Proteomes" id="UP000002281">
    <property type="component" value="Chromosome 3"/>
</dbReference>
<evidence type="ECO:0000313" key="3">
    <source>
        <dbReference type="Proteomes" id="UP000002281"/>
    </source>
</evidence>
<organism evidence="2 3">
    <name type="scientific">Equus caballus</name>
    <name type="common">Horse</name>
    <dbReference type="NCBI Taxonomy" id="9796"/>
    <lineage>
        <taxon>Eukaryota</taxon>
        <taxon>Metazoa</taxon>
        <taxon>Chordata</taxon>
        <taxon>Craniata</taxon>
        <taxon>Vertebrata</taxon>
        <taxon>Euteleostomi</taxon>
        <taxon>Mammalia</taxon>
        <taxon>Eutheria</taxon>
        <taxon>Laurasiatheria</taxon>
        <taxon>Perissodactyla</taxon>
        <taxon>Equidae</taxon>
        <taxon>Equus</taxon>
    </lineage>
</organism>
<dbReference type="PANTHER" id="PTHR23232">
    <property type="entry name" value="KRAB DOMAIN C2H2 ZINC FINGER"/>
    <property type="match status" value="1"/>
</dbReference>
<dbReference type="Pfam" id="PF01352">
    <property type="entry name" value="KRAB"/>
    <property type="match status" value="1"/>
</dbReference>
<feature type="domain" description="KRAB" evidence="1">
    <location>
        <begin position="14"/>
        <end position="85"/>
    </location>
</feature>
<dbReference type="GO" id="GO:0006355">
    <property type="term" value="P:regulation of DNA-templated transcription"/>
    <property type="evidence" value="ECO:0007669"/>
    <property type="project" value="InterPro"/>
</dbReference>
<dbReference type="CDD" id="cd07765">
    <property type="entry name" value="KRAB_A-box"/>
    <property type="match status" value="1"/>
</dbReference>
<dbReference type="InterPro" id="IPR050169">
    <property type="entry name" value="Krueppel_C2H2_ZnF"/>
</dbReference>
<dbReference type="PANTHER" id="PTHR23232:SF145">
    <property type="entry name" value="KRAB DOMAIN-CONTAINING PROTEIN"/>
    <property type="match status" value="1"/>
</dbReference>